<proteinExistence type="predicted"/>
<evidence type="ECO:0000313" key="4">
    <source>
        <dbReference type="Proteomes" id="UP000215223"/>
    </source>
</evidence>
<dbReference type="AlphaFoldDB" id="A0A229S1M7"/>
<dbReference type="SUPFAM" id="SSF82171">
    <property type="entry name" value="DPP6 N-terminal domain-like"/>
    <property type="match status" value="1"/>
</dbReference>
<dbReference type="PANTHER" id="PTHR46825:SF9">
    <property type="entry name" value="BETA-LACTAMASE-RELATED DOMAIN-CONTAINING PROTEIN"/>
    <property type="match status" value="1"/>
</dbReference>
<dbReference type="OrthoDB" id="262125at2"/>
<evidence type="ECO:0000259" key="2">
    <source>
        <dbReference type="Pfam" id="PF00326"/>
    </source>
</evidence>
<dbReference type="RefSeq" id="WP_093936031.1">
    <property type="nucleotide sequence ID" value="NZ_NMQT01000083.1"/>
</dbReference>
<sequence length="1110" mass="118615">MTRRLGLDDLYGIAVPSQPSLSPDGERIVYVLRTADRDEDRNTHTLWEVGATTGEARQLTRGTADLAPKWAPDGARIAFLRAKDGPPQLWFLPSSGGEAEQITELPLGAGSPVWSPDGGKIAFSAAVDLAGGEPAPNAPVVADRLDFKADGAGLIKTIRKHLHVLDVATKEVRQVTFGDWHAGDPAWSPDGTHLAFSAGRDADADLTFRSGAYVLDVTTKTSEPRLVGSGEGMAGTVGWTADGDALLVVGRADTRVGHLGLLRVPLDDGESVDLAASLDRNVMAGGAGYPGALPQLTADGGSVLFGLRDRGCTHLYRVDVDGGNPRAVLAGAGNVVSGMDIAGARAVVALATETSFGEIAVVDPETGDVDVRTRHGAAVAEIELFRREEREFTIGDGTVVHGWLLRDPARSGAAPLLLDIHGGPHNAWNGAADSVHLYHQALVARGWVVLLLNPRGSDGYGEDFFTGAVGAWGTADSPDFLEPLDQLVAEGIADADRLAVSGYSYGGFMTCYLTSRDNRFAAAVTGGVVSDLTSMGGTSDAGYYLAVGELGGTSWDQANEQFSPFSKVDQVRTPTLVIQGAEDDRCPVGQAEQWFGALRARGVPSRMVLYPGASHLFILDGPPSHRLDYNRRILDWVEQYAVPVGGVSRVPIEAEHWRRRLAELARKHRVPGAALGITRVGEDVEGTEVHASYGVLNTATGVEVTEDSVFQIGSISKVWTSTVVMQLVDEGLLDLDAPISDVVPELRLADPDVAKQVTMRHLLTHTSGIDGDVFTDTGRGDDTLERYVEILDQAAQNHPLGETFSYCNSGFVLMGRVIEKLTGQTWDAAMREKLFAPLGLTHTVTLPEEALMFRAAVGHVPDADKEPRPAPIWGLPRNMGPAGLITATTKDVLGFARLHLTGGLTPAGERILTTASATAMASKQADIPDKHSLGDSWGLGWIRDDWSGQRVIGHDGNTIGQSAFLRLLPAQGLAVTLLTNGGNTRDLFQELYREIFAELADVAMPKPLEPPAIPVTVDGSRHVGVYERAGVRMEVLSEGDGLRLRQTVTGPLADLMPEKTMEFDLVPVADSLYVCREPGAQTWMPVTFYTLSTGEPYLHYGVRATPKVSY</sequence>
<comment type="caution">
    <text evidence="3">The sequence shown here is derived from an EMBL/GenBank/DDBJ whole genome shotgun (WGS) entry which is preliminary data.</text>
</comment>
<dbReference type="Pfam" id="PF00144">
    <property type="entry name" value="Beta-lactamase"/>
    <property type="match status" value="1"/>
</dbReference>
<dbReference type="SUPFAM" id="SSF56601">
    <property type="entry name" value="beta-lactamase/transpeptidase-like"/>
    <property type="match status" value="1"/>
</dbReference>
<protein>
    <submittedName>
        <fullName evidence="3">Serine hydrolase</fullName>
    </submittedName>
</protein>
<keyword evidence="4" id="KW-1185">Reference proteome</keyword>
<dbReference type="Gene3D" id="2.120.10.30">
    <property type="entry name" value="TolB, C-terminal domain"/>
    <property type="match status" value="2"/>
</dbReference>
<dbReference type="EMBL" id="NMQT01000083">
    <property type="protein sequence ID" value="OXM52705.1"/>
    <property type="molecule type" value="Genomic_DNA"/>
</dbReference>
<evidence type="ECO:0000259" key="1">
    <source>
        <dbReference type="Pfam" id="PF00144"/>
    </source>
</evidence>
<keyword evidence="3" id="KW-0378">Hydrolase</keyword>
<dbReference type="InterPro" id="IPR050491">
    <property type="entry name" value="AmpC-like"/>
</dbReference>
<reference evidence="3 4" key="1">
    <citation type="submission" date="2017-07" db="EMBL/GenBank/DDBJ databases">
        <title>Amycolatopsis thailandensis Genome sequencing and assembly.</title>
        <authorList>
            <person name="Kaur N."/>
            <person name="Mayilraj S."/>
        </authorList>
    </citation>
    <scope>NUCLEOTIDE SEQUENCE [LARGE SCALE GENOMIC DNA]</scope>
    <source>
        <strain evidence="3 4">JCM 16380</strain>
    </source>
</reference>
<dbReference type="SUPFAM" id="SSF53474">
    <property type="entry name" value="alpha/beta-Hydrolases"/>
    <property type="match status" value="1"/>
</dbReference>
<dbReference type="InterPro" id="IPR029058">
    <property type="entry name" value="AB_hydrolase_fold"/>
</dbReference>
<dbReference type="GO" id="GO:0006508">
    <property type="term" value="P:proteolysis"/>
    <property type="evidence" value="ECO:0007669"/>
    <property type="project" value="InterPro"/>
</dbReference>
<dbReference type="InterPro" id="IPR001375">
    <property type="entry name" value="Peptidase_S9_cat"/>
</dbReference>
<dbReference type="InterPro" id="IPR011042">
    <property type="entry name" value="6-blade_b-propeller_TolB-like"/>
</dbReference>
<dbReference type="GO" id="GO:0008236">
    <property type="term" value="F:serine-type peptidase activity"/>
    <property type="evidence" value="ECO:0007669"/>
    <property type="project" value="InterPro"/>
</dbReference>
<name>A0A229S1M7_9PSEU</name>
<gene>
    <name evidence="3" type="ORF">CFP71_23085</name>
</gene>
<organism evidence="3 4">
    <name type="scientific">Amycolatopsis thailandensis</name>
    <dbReference type="NCBI Taxonomy" id="589330"/>
    <lineage>
        <taxon>Bacteria</taxon>
        <taxon>Bacillati</taxon>
        <taxon>Actinomycetota</taxon>
        <taxon>Actinomycetes</taxon>
        <taxon>Pseudonocardiales</taxon>
        <taxon>Pseudonocardiaceae</taxon>
        <taxon>Amycolatopsis</taxon>
    </lineage>
</organism>
<evidence type="ECO:0000313" key="3">
    <source>
        <dbReference type="EMBL" id="OXM52705.1"/>
    </source>
</evidence>
<feature type="domain" description="Peptidase S9 prolyl oligopeptidase catalytic" evidence="2">
    <location>
        <begin position="440"/>
        <end position="640"/>
    </location>
</feature>
<dbReference type="Proteomes" id="UP000215223">
    <property type="component" value="Unassembled WGS sequence"/>
</dbReference>
<dbReference type="PANTHER" id="PTHR46825">
    <property type="entry name" value="D-ALANYL-D-ALANINE-CARBOXYPEPTIDASE/ENDOPEPTIDASE AMPH"/>
    <property type="match status" value="1"/>
</dbReference>
<dbReference type="InterPro" id="IPR011659">
    <property type="entry name" value="WD40"/>
</dbReference>
<dbReference type="InterPro" id="IPR001466">
    <property type="entry name" value="Beta-lactam-related"/>
</dbReference>
<dbReference type="Pfam" id="PF07676">
    <property type="entry name" value="PD40"/>
    <property type="match status" value="3"/>
</dbReference>
<feature type="domain" description="Beta-lactamase-related" evidence="1">
    <location>
        <begin position="658"/>
        <end position="994"/>
    </location>
</feature>
<dbReference type="Pfam" id="PF00326">
    <property type="entry name" value="Peptidase_S9"/>
    <property type="match status" value="1"/>
</dbReference>
<dbReference type="InterPro" id="IPR012338">
    <property type="entry name" value="Beta-lactam/transpept-like"/>
</dbReference>
<accession>A0A229S1M7</accession>
<dbReference type="Gene3D" id="3.40.50.1820">
    <property type="entry name" value="alpha/beta hydrolase"/>
    <property type="match status" value="1"/>
</dbReference>
<dbReference type="Gene3D" id="3.40.710.10">
    <property type="entry name" value="DD-peptidase/beta-lactamase superfamily"/>
    <property type="match status" value="1"/>
</dbReference>